<reference evidence="1" key="1">
    <citation type="journal article" date="2021" name="Int. J. Syst. Evol. Microbiol.">
        <title>Bradyrhizobium septentrionale sp. nov. (sv. septentrionale) and Bradyrhizobium quebecense sp. nov. (sv. septentrionale) associated with legumes native to Canada possess rearranged symbiosis genes and numerous insertion sequences.</title>
        <authorList>
            <person name="Bromfield E.S.P."/>
            <person name="Cloutier S."/>
        </authorList>
    </citation>
    <scope>NUCLEOTIDE SEQUENCE</scope>
    <source>
        <strain evidence="1">12S5</strain>
    </source>
</reference>
<protein>
    <submittedName>
        <fullName evidence="1">Uncharacterized protein</fullName>
    </submittedName>
</protein>
<dbReference type="EMBL" id="JAGEPA010000001">
    <property type="protein sequence ID" value="MBO1428209.1"/>
    <property type="molecule type" value="Genomic_DNA"/>
</dbReference>
<dbReference type="RefSeq" id="WP_207830001.1">
    <property type="nucleotide sequence ID" value="NZ_CP088282.1"/>
</dbReference>
<keyword evidence="2" id="KW-1185">Reference proteome</keyword>
<comment type="caution">
    <text evidence="1">The sequence shown here is derived from an EMBL/GenBank/DDBJ whole genome shotgun (WGS) entry which is preliminary data.</text>
</comment>
<gene>
    <name evidence="1" type="ORF">J4P68_02020</name>
</gene>
<sequence>MAAKLSASSSADAGDDTEQAVRQIESRPILIVVLAFVRTTNDKLTIRAAAYGSCFRRDDSRQEARRICAVGVHRISPQHS</sequence>
<evidence type="ECO:0000313" key="2">
    <source>
        <dbReference type="Proteomes" id="UP000692816"/>
    </source>
</evidence>
<accession>A0ABS3MA07</accession>
<organism evidence="1 2">
    <name type="scientific">Bradyrhizobium quebecense</name>
    <dbReference type="NCBI Taxonomy" id="2748629"/>
    <lineage>
        <taxon>Bacteria</taxon>
        <taxon>Pseudomonadati</taxon>
        <taxon>Pseudomonadota</taxon>
        <taxon>Alphaproteobacteria</taxon>
        <taxon>Hyphomicrobiales</taxon>
        <taxon>Nitrobacteraceae</taxon>
        <taxon>Bradyrhizobium</taxon>
    </lineage>
</organism>
<name>A0ABS3MA07_9BRAD</name>
<proteinExistence type="predicted"/>
<evidence type="ECO:0000313" key="1">
    <source>
        <dbReference type="EMBL" id="MBO1428209.1"/>
    </source>
</evidence>
<dbReference type="Proteomes" id="UP000692816">
    <property type="component" value="Unassembled WGS sequence"/>
</dbReference>